<evidence type="ECO:0000313" key="3">
    <source>
        <dbReference type="EMBL" id="KKB48969.1"/>
    </source>
</evidence>
<reference evidence="3 4" key="1">
    <citation type="submission" date="2013-04" db="EMBL/GenBank/DDBJ databases">
        <title>The Genome Sequence of Parabacteroides goldsteinii DSM 19448.</title>
        <authorList>
            <consortium name="The Broad Institute Genomics Platform"/>
            <person name="Earl A."/>
            <person name="Ward D."/>
            <person name="Feldgarden M."/>
            <person name="Gevers D."/>
            <person name="Martens E."/>
            <person name="Sakamoto M."/>
            <person name="Benno Y."/>
            <person name="Song Y."/>
            <person name="Liu C."/>
            <person name="Lee J."/>
            <person name="Bolanos M."/>
            <person name="Vaisanen M.L."/>
            <person name="Finegold S.M."/>
            <person name="Walker B."/>
            <person name="Young S."/>
            <person name="Zeng Q."/>
            <person name="Gargeya S."/>
            <person name="Fitzgerald M."/>
            <person name="Haas B."/>
            <person name="Abouelleil A."/>
            <person name="Allen A.W."/>
            <person name="Alvarado L."/>
            <person name="Arachchi H.M."/>
            <person name="Berlin A.M."/>
            <person name="Chapman S.B."/>
            <person name="Gainer-Dewar J."/>
            <person name="Goldberg J."/>
            <person name="Griggs A."/>
            <person name="Gujja S."/>
            <person name="Hansen M."/>
            <person name="Howarth C."/>
            <person name="Imamovic A."/>
            <person name="Ireland A."/>
            <person name="Larimer J."/>
            <person name="McCowan C."/>
            <person name="Murphy C."/>
            <person name="Pearson M."/>
            <person name="Poon T.W."/>
            <person name="Priest M."/>
            <person name="Roberts A."/>
            <person name="Saif S."/>
            <person name="Shea T."/>
            <person name="Sisk P."/>
            <person name="Sykes S."/>
            <person name="Wortman J."/>
            <person name="Nusbaum C."/>
            <person name="Birren B."/>
        </authorList>
    </citation>
    <scope>NUCLEOTIDE SEQUENCE [LARGE SCALE GENOMIC DNA]</scope>
    <source>
        <strain evidence="3 4">DSM 19448</strain>
    </source>
</reference>
<feature type="domain" description="DUF3108" evidence="2">
    <location>
        <begin position="31"/>
        <end position="216"/>
    </location>
</feature>
<keyword evidence="1" id="KW-0732">Signal</keyword>
<dbReference type="Pfam" id="PF21347">
    <property type="entry name" value="DUF3108_like"/>
    <property type="match status" value="1"/>
</dbReference>
<comment type="caution">
    <text evidence="3">The sequence shown here is derived from an EMBL/GenBank/DDBJ whole genome shotgun (WGS) entry which is preliminary data.</text>
</comment>
<dbReference type="HOGENOM" id="CLU_1229001_0_0_10"/>
<gene>
    <name evidence="3" type="ORF">HMPREF1535_04198</name>
</gene>
<protein>
    <recommendedName>
        <fullName evidence="2">DUF3108 domain-containing protein</fullName>
    </recommendedName>
</protein>
<dbReference type="PATRIC" id="fig|927665.4.peg.4313"/>
<feature type="signal peptide" evidence="1">
    <location>
        <begin position="1"/>
        <end position="23"/>
    </location>
</feature>
<dbReference type="STRING" id="927665.HMPREF1535_04198"/>
<sequence length="223" mass="24210">MKTHLKTLLLIAISLMATVGLNAQEPFFFTKDGLKITLAEKDGKGKINGYSQSTVVSVEGEPSNCTVVYKTMVMDNKKKPLLNEEMDMKIYIKDGVVTFDPTSLAGKLMEGMTVSGDNLILPADVAVGDVLKDYTITVNIGAMKTTTATSDIKVTGEETLDIGGTSIDCLIVESTVLSKVIGIKQQMKQKVWYGRGIGPVKTETYNKKGKLMSVQEIVEIEGF</sequence>
<dbReference type="InterPro" id="IPR049279">
    <property type="entry name" value="DUF3108-like"/>
</dbReference>
<feature type="chain" id="PRO_5002488431" description="DUF3108 domain-containing protein" evidence="1">
    <location>
        <begin position="24"/>
        <end position="223"/>
    </location>
</feature>
<proteinExistence type="predicted"/>
<dbReference type="Gene3D" id="2.40.360.20">
    <property type="match status" value="1"/>
</dbReference>
<name>A0A0F5ITR2_9BACT</name>
<evidence type="ECO:0000256" key="1">
    <source>
        <dbReference type="SAM" id="SignalP"/>
    </source>
</evidence>
<accession>A0A0F5ITR2</accession>
<organism evidence="3 4">
    <name type="scientific">Parabacteroides goldsteinii DSM 19448 = WAL 12034</name>
    <dbReference type="NCBI Taxonomy" id="927665"/>
    <lineage>
        <taxon>Bacteria</taxon>
        <taxon>Pseudomonadati</taxon>
        <taxon>Bacteroidota</taxon>
        <taxon>Bacteroidia</taxon>
        <taxon>Bacteroidales</taxon>
        <taxon>Tannerellaceae</taxon>
        <taxon>Parabacteroides</taxon>
    </lineage>
</organism>
<evidence type="ECO:0000259" key="2">
    <source>
        <dbReference type="Pfam" id="PF21347"/>
    </source>
</evidence>
<dbReference type="AlphaFoldDB" id="A0A0F5ITR2"/>
<dbReference type="EMBL" id="AQHV01000021">
    <property type="protein sequence ID" value="KKB48969.1"/>
    <property type="molecule type" value="Genomic_DNA"/>
</dbReference>
<dbReference type="Proteomes" id="UP000033047">
    <property type="component" value="Unassembled WGS sequence"/>
</dbReference>
<dbReference type="RefSeq" id="WP_007656021.1">
    <property type="nucleotide sequence ID" value="NZ_KQ033913.1"/>
</dbReference>
<evidence type="ECO:0000313" key="4">
    <source>
        <dbReference type="Proteomes" id="UP000033047"/>
    </source>
</evidence>